<name>A0AAW1JK48_POPJA</name>
<evidence type="ECO:0000313" key="1">
    <source>
        <dbReference type="EMBL" id="KAK9704481.1"/>
    </source>
</evidence>
<organism evidence="1 2">
    <name type="scientific">Popillia japonica</name>
    <name type="common">Japanese beetle</name>
    <dbReference type="NCBI Taxonomy" id="7064"/>
    <lineage>
        <taxon>Eukaryota</taxon>
        <taxon>Metazoa</taxon>
        <taxon>Ecdysozoa</taxon>
        <taxon>Arthropoda</taxon>
        <taxon>Hexapoda</taxon>
        <taxon>Insecta</taxon>
        <taxon>Pterygota</taxon>
        <taxon>Neoptera</taxon>
        <taxon>Endopterygota</taxon>
        <taxon>Coleoptera</taxon>
        <taxon>Polyphaga</taxon>
        <taxon>Scarabaeiformia</taxon>
        <taxon>Scarabaeidae</taxon>
        <taxon>Rutelinae</taxon>
        <taxon>Popillia</taxon>
    </lineage>
</organism>
<sequence>MENQFLYRSLTQDLRSLNNLMRTLAATNLIEIYSWLDPRKTFYELDDISSFYVSGEKERMRCMELIIDRLYMILNFNVDYMELTTRPNKKKITKKRGKTEKFNAWTNC</sequence>
<reference evidence="1 2" key="1">
    <citation type="journal article" date="2024" name="BMC Genomics">
        <title>De novo assembly and annotation of Popillia japonica's genome with initial clues to its potential as an invasive pest.</title>
        <authorList>
            <person name="Cucini C."/>
            <person name="Boschi S."/>
            <person name="Funari R."/>
            <person name="Cardaioli E."/>
            <person name="Iannotti N."/>
            <person name="Marturano G."/>
            <person name="Paoli F."/>
            <person name="Bruttini M."/>
            <person name="Carapelli A."/>
            <person name="Frati F."/>
            <person name="Nardi F."/>
        </authorList>
    </citation>
    <scope>NUCLEOTIDE SEQUENCE [LARGE SCALE GENOMIC DNA]</scope>
    <source>
        <strain evidence="1">DMR45628</strain>
    </source>
</reference>
<keyword evidence="2" id="KW-1185">Reference proteome</keyword>
<accession>A0AAW1JK48</accession>
<dbReference type="EMBL" id="JASPKY010000349">
    <property type="protein sequence ID" value="KAK9704481.1"/>
    <property type="molecule type" value="Genomic_DNA"/>
</dbReference>
<evidence type="ECO:0000313" key="2">
    <source>
        <dbReference type="Proteomes" id="UP001458880"/>
    </source>
</evidence>
<protein>
    <submittedName>
        <fullName evidence="1">Uncharacterized protein</fullName>
    </submittedName>
</protein>
<gene>
    <name evidence="1" type="ORF">QE152_g27858</name>
</gene>
<dbReference type="AlphaFoldDB" id="A0AAW1JK48"/>
<comment type="caution">
    <text evidence="1">The sequence shown here is derived from an EMBL/GenBank/DDBJ whole genome shotgun (WGS) entry which is preliminary data.</text>
</comment>
<proteinExistence type="predicted"/>
<dbReference type="Proteomes" id="UP001458880">
    <property type="component" value="Unassembled WGS sequence"/>
</dbReference>